<comment type="caution">
    <text evidence="2">The sequence shown here is derived from an EMBL/GenBank/DDBJ whole genome shotgun (WGS) entry which is preliminary data.</text>
</comment>
<organism evidence="2 3">
    <name type="scientific">Dyadobacter arcticus</name>
    <dbReference type="NCBI Taxonomy" id="1078754"/>
    <lineage>
        <taxon>Bacteria</taxon>
        <taxon>Pseudomonadati</taxon>
        <taxon>Bacteroidota</taxon>
        <taxon>Cytophagia</taxon>
        <taxon>Cytophagales</taxon>
        <taxon>Spirosomataceae</taxon>
        <taxon>Dyadobacter</taxon>
    </lineage>
</organism>
<dbReference type="EMBL" id="JAASQJ010000005">
    <property type="protein sequence ID" value="NIJ55323.1"/>
    <property type="molecule type" value="Genomic_DNA"/>
</dbReference>
<dbReference type="Proteomes" id="UP001179181">
    <property type="component" value="Unassembled WGS sequence"/>
</dbReference>
<name>A0ABX0UQQ2_9BACT</name>
<evidence type="ECO:0000313" key="3">
    <source>
        <dbReference type="Proteomes" id="UP001179181"/>
    </source>
</evidence>
<evidence type="ECO:0000256" key="1">
    <source>
        <dbReference type="SAM" id="MobiDB-lite"/>
    </source>
</evidence>
<feature type="region of interest" description="Disordered" evidence="1">
    <location>
        <begin position="1"/>
        <end position="23"/>
    </location>
</feature>
<keyword evidence="3" id="KW-1185">Reference proteome</keyword>
<gene>
    <name evidence="2" type="ORF">FHS68_004512</name>
</gene>
<protein>
    <submittedName>
        <fullName evidence="2">Uncharacterized protein</fullName>
    </submittedName>
</protein>
<proteinExistence type="predicted"/>
<reference evidence="2 3" key="1">
    <citation type="submission" date="2020-03" db="EMBL/GenBank/DDBJ databases">
        <title>Genomic Encyclopedia of Type Strains, Phase IV (KMG-IV): sequencing the most valuable type-strain genomes for metagenomic binning, comparative biology and taxonomic classification.</title>
        <authorList>
            <person name="Goeker M."/>
        </authorList>
    </citation>
    <scope>NUCLEOTIDE SEQUENCE [LARGE SCALE GENOMIC DNA]</scope>
    <source>
        <strain evidence="2 3">DSM 102865</strain>
    </source>
</reference>
<accession>A0ABX0UQQ2</accession>
<sequence>MDTHKNAIRNQATGANEKINGNEGRLLQQFDAF</sequence>
<evidence type="ECO:0000313" key="2">
    <source>
        <dbReference type="EMBL" id="NIJ55323.1"/>
    </source>
</evidence>